<dbReference type="Proteomes" id="UP001152885">
    <property type="component" value="Unassembled WGS sequence"/>
</dbReference>
<dbReference type="AlphaFoldDB" id="A0A9W4TSM0"/>
<accession>A0A9W4TSM0</accession>
<protein>
    <submittedName>
        <fullName evidence="1">Uncharacterized protein</fullName>
    </submittedName>
</protein>
<reference evidence="1" key="1">
    <citation type="submission" date="2022-12" db="EMBL/GenBank/DDBJ databases">
        <authorList>
            <person name="Brejova B."/>
        </authorList>
    </citation>
    <scope>NUCLEOTIDE SEQUENCE</scope>
</reference>
<gene>
    <name evidence="1" type="ORF">CANVERA_P0800</name>
</gene>
<organism evidence="1 2">
    <name type="scientific">Candida verbasci</name>
    <dbReference type="NCBI Taxonomy" id="1227364"/>
    <lineage>
        <taxon>Eukaryota</taxon>
        <taxon>Fungi</taxon>
        <taxon>Dikarya</taxon>
        <taxon>Ascomycota</taxon>
        <taxon>Saccharomycotina</taxon>
        <taxon>Pichiomycetes</taxon>
        <taxon>Debaryomycetaceae</taxon>
        <taxon>Candida/Lodderomyces clade</taxon>
        <taxon>Candida</taxon>
    </lineage>
</organism>
<comment type="caution">
    <text evidence="1">The sequence shown here is derived from an EMBL/GenBank/DDBJ whole genome shotgun (WGS) entry which is preliminary data.</text>
</comment>
<evidence type="ECO:0000313" key="1">
    <source>
        <dbReference type="EMBL" id="CAI5756284.1"/>
    </source>
</evidence>
<evidence type="ECO:0000313" key="2">
    <source>
        <dbReference type="Proteomes" id="UP001152885"/>
    </source>
</evidence>
<dbReference type="EMBL" id="CANTUO010000001">
    <property type="protein sequence ID" value="CAI5756284.1"/>
    <property type="molecule type" value="Genomic_DNA"/>
</dbReference>
<name>A0A9W4TSM0_9ASCO</name>
<keyword evidence="2" id="KW-1185">Reference proteome</keyword>
<sequence length="84" mass="9790">MESNRYRNQAKNFKNELKELKSSALSTVYVFETDRLDITPLTPKAKTKTKELLQQIGEEAEQFLDDFGLEGILFKKKNDTKDFN</sequence>
<proteinExistence type="predicted"/>